<evidence type="ECO:0000313" key="1">
    <source>
        <dbReference type="EMBL" id="GHA75769.1"/>
    </source>
</evidence>
<dbReference type="InterPro" id="IPR004981">
    <property type="entry name" value="Trp_2_3_dOase"/>
</dbReference>
<dbReference type="GO" id="GO:0019441">
    <property type="term" value="P:L-tryptophan catabolic process to kynurenine"/>
    <property type="evidence" value="ECO:0007669"/>
    <property type="project" value="InterPro"/>
</dbReference>
<dbReference type="GO" id="GO:0019442">
    <property type="term" value="P:L-tryptophan catabolic process to acetyl-CoA"/>
    <property type="evidence" value="ECO:0007669"/>
    <property type="project" value="TreeGrafter"/>
</dbReference>
<evidence type="ECO:0000313" key="2">
    <source>
        <dbReference type="Proteomes" id="UP000644020"/>
    </source>
</evidence>
<dbReference type="Proteomes" id="UP000644020">
    <property type="component" value="Unassembled WGS sequence"/>
</dbReference>
<gene>
    <name evidence="1" type="ORF">GCM10010305_18130</name>
</gene>
<dbReference type="InterPro" id="IPR037217">
    <property type="entry name" value="Trp/Indoleamine_2_3_dOase-like"/>
</dbReference>
<reference evidence="1" key="2">
    <citation type="submission" date="2020-09" db="EMBL/GenBank/DDBJ databases">
        <authorList>
            <person name="Sun Q."/>
            <person name="Ohkuma M."/>
        </authorList>
    </citation>
    <scope>NUCLEOTIDE SEQUENCE</scope>
    <source>
        <strain evidence="1">JCM 4518</strain>
    </source>
</reference>
<dbReference type="PANTHER" id="PTHR10138:SF0">
    <property type="entry name" value="TRYPTOPHAN 2,3-DIOXYGENASE"/>
    <property type="match status" value="1"/>
</dbReference>
<accession>A0A918SWU0</accession>
<name>A0A918SWU0_9ACTN</name>
<dbReference type="GO" id="GO:0020037">
    <property type="term" value="F:heme binding"/>
    <property type="evidence" value="ECO:0007669"/>
    <property type="project" value="InterPro"/>
</dbReference>
<dbReference type="Gene3D" id="1.20.58.480">
    <property type="match status" value="1"/>
</dbReference>
<proteinExistence type="predicted"/>
<keyword evidence="2" id="KW-1185">Reference proteome</keyword>
<dbReference type="Pfam" id="PF03301">
    <property type="entry name" value="Trp_dioxygenase"/>
    <property type="match status" value="1"/>
</dbReference>
<dbReference type="EMBL" id="BMUL01000004">
    <property type="protein sequence ID" value="GHA75769.1"/>
    <property type="molecule type" value="Genomic_DNA"/>
</dbReference>
<dbReference type="AlphaFoldDB" id="A0A918SWU0"/>
<evidence type="ECO:0008006" key="3">
    <source>
        <dbReference type="Google" id="ProtNLM"/>
    </source>
</evidence>
<protein>
    <recommendedName>
        <fullName evidence="3">Tryptophan 2,3-dioxygenase</fullName>
    </recommendedName>
</protein>
<sequence length="419" mass="45705">MKALNDWLAAPAPDRFPYAAVVAAYREGGKHFVPAALLDLLDRARRASAAGNGPDGDGGDGDDAAREVLARFLDTALDKYDGRYDYPTYTALSLLAPPSGAGPEETRRHRDRLVVHLLGDLARFERAALDGETALLPLLRPSPLLVGKRHRLALRVAAPALARLDLPGPVPGEDPERAARRLWETADASMTGRERQVLELSMLPVHVTHDEYLFLRVLQAFEATFTVLAAELRAAIEALDAGRGASAAERLRRAAAALTESAPLFSLLATMQAEAFRVFREFTEGASAIQSRSYKLVESLCRTPDAERLHSHAYRSVPEVRERVLAGQRTLDDAYADALAGPRAGRGRVLPATAAMEEFASALRRWRQTHYRLAVRMLGSRTGTGYTEGTPYLGEVRKIPVFDSVRHGAQEPEEATSAA</sequence>
<dbReference type="GO" id="GO:0004833">
    <property type="term" value="F:L-tryptophan 2,3-dioxygenase activity"/>
    <property type="evidence" value="ECO:0007669"/>
    <property type="project" value="InterPro"/>
</dbReference>
<dbReference type="GO" id="GO:0046872">
    <property type="term" value="F:metal ion binding"/>
    <property type="evidence" value="ECO:0007669"/>
    <property type="project" value="InterPro"/>
</dbReference>
<reference evidence="1" key="1">
    <citation type="journal article" date="2014" name="Int. J. Syst. Evol. Microbiol.">
        <title>Complete genome sequence of Corynebacterium casei LMG S-19264T (=DSM 44701T), isolated from a smear-ripened cheese.</title>
        <authorList>
            <consortium name="US DOE Joint Genome Institute (JGI-PGF)"/>
            <person name="Walter F."/>
            <person name="Albersmeier A."/>
            <person name="Kalinowski J."/>
            <person name="Ruckert C."/>
        </authorList>
    </citation>
    <scope>NUCLEOTIDE SEQUENCE</scope>
    <source>
        <strain evidence="1">JCM 4518</strain>
    </source>
</reference>
<dbReference type="PANTHER" id="PTHR10138">
    <property type="entry name" value="TRYPTOPHAN 2,3-DIOXYGENASE"/>
    <property type="match status" value="1"/>
</dbReference>
<comment type="caution">
    <text evidence="1">The sequence shown here is derived from an EMBL/GenBank/DDBJ whole genome shotgun (WGS) entry which is preliminary data.</text>
</comment>
<organism evidence="1 2">
    <name type="scientific">Streptomyces termitum</name>
    <dbReference type="NCBI Taxonomy" id="67368"/>
    <lineage>
        <taxon>Bacteria</taxon>
        <taxon>Bacillati</taxon>
        <taxon>Actinomycetota</taxon>
        <taxon>Actinomycetes</taxon>
        <taxon>Kitasatosporales</taxon>
        <taxon>Streptomycetaceae</taxon>
        <taxon>Streptomyces</taxon>
    </lineage>
</organism>
<dbReference type="RefSeq" id="WP_189976065.1">
    <property type="nucleotide sequence ID" value="NZ_BMUL01000004.1"/>
</dbReference>
<dbReference type="SUPFAM" id="SSF140959">
    <property type="entry name" value="Indolic compounds 2,3-dioxygenase-like"/>
    <property type="match status" value="1"/>
</dbReference>